<comment type="caution">
    <text evidence="5">The sequence shown here is derived from an EMBL/GenBank/DDBJ whole genome shotgun (WGS) entry which is preliminary data.</text>
</comment>
<dbReference type="Gene3D" id="3.40.50.360">
    <property type="match status" value="1"/>
</dbReference>
<evidence type="ECO:0000256" key="2">
    <source>
        <dbReference type="ARBA" id="ARBA00023004"/>
    </source>
</evidence>
<name>A0A929X0M7_9BACT</name>
<dbReference type="InterPro" id="IPR029039">
    <property type="entry name" value="Flavoprotein-like_sf"/>
</dbReference>
<dbReference type="EMBL" id="JABZGR010000046">
    <property type="protein sequence ID" value="MBF0971168.1"/>
    <property type="molecule type" value="Genomic_DNA"/>
</dbReference>
<sequence>MICYFSGTGNTRLVAEALGALLDDAITPITTAPPIIEDATLGLVFPIYAWGMPEIFAKWLKDVKISAQVSYIYMVCTCGDDIGCTDKTLRKSLLVHHQRSLQAAFSLRMPNTYVSLPGFDVDSEALAEQKLAVAREELKVIAKHIRLRHQLVQVVPGRFPRLKTYLLRPFFNRFLLSDKPFSATSDCITCRTCERVCPVQNIAFTSSRPEWGGRCTGCLACYHHCPKHCIHYGKKTYGKGQYKVPKTL</sequence>
<dbReference type="Proteomes" id="UP000704068">
    <property type="component" value="Unassembled WGS sequence"/>
</dbReference>
<dbReference type="NCBIfam" id="NF038196">
    <property type="entry name" value="ferrodoxin_EFR1"/>
    <property type="match status" value="1"/>
</dbReference>
<dbReference type="InterPro" id="IPR017896">
    <property type="entry name" value="4Fe4S_Fe-S-bd"/>
</dbReference>
<dbReference type="AlphaFoldDB" id="A0A929X0M7"/>
<dbReference type="PROSITE" id="PS51379">
    <property type="entry name" value="4FE4S_FER_2"/>
    <property type="match status" value="2"/>
</dbReference>
<dbReference type="InterPro" id="IPR017900">
    <property type="entry name" value="4Fe4S_Fe_S_CS"/>
</dbReference>
<dbReference type="GO" id="GO:0051536">
    <property type="term" value="F:iron-sulfur cluster binding"/>
    <property type="evidence" value="ECO:0007669"/>
    <property type="project" value="UniProtKB-KW"/>
</dbReference>
<gene>
    <name evidence="5" type="ORF">HXK21_09080</name>
</gene>
<proteinExistence type="predicted"/>
<evidence type="ECO:0000313" key="5">
    <source>
        <dbReference type="EMBL" id="MBF0971168.1"/>
    </source>
</evidence>
<dbReference type="RefSeq" id="WP_303764731.1">
    <property type="nucleotide sequence ID" value="NZ_JABZGR010000046.1"/>
</dbReference>
<feature type="domain" description="4Fe-4S ferredoxin-type" evidence="4">
    <location>
        <begin position="178"/>
        <end position="207"/>
    </location>
</feature>
<dbReference type="PROSITE" id="PS00198">
    <property type="entry name" value="4FE4S_FER_1"/>
    <property type="match status" value="2"/>
</dbReference>
<evidence type="ECO:0000259" key="4">
    <source>
        <dbReference type="PROSITE" id="PS51379"/>
    </source>
</evidence>
<dbReference type="SUPFAM" id="SSF54862">
    <property type="entry name" value="4Fe-4S ferredoxins"/>
    <property type="match status" value="1"/>
</dbReference>
<dbReference type="InterPro" id="IPR047964">
    <property type="entry name" value="EFR1-like"/>
</dbReference>
<accession>A0A929X0M7</accession>
<keyword evidence="2" id="KW-0408">Iron</keyword>
<dbReference type="Gene3D" id="3.30.70.20">
    <property type="match status" value="1"/>
</dbReference>
<dbReference type="GO" id="GO:0046872">
    <property type="term" value="F:metal ion binding"/>
    <property type="evidence" value="ECO:0007669"/>
    <property type="project" value="UniProtKB-KW"/>
</dbReference>
<evidence type="ECO:0000256" key="1">
    <source>
        <dbReference type="ARBA" id="ARBA00022723"/>
    </source>
</evidence>
<feature type="domain" description="4Fe-4S ferredoxin-type" evidence="4">
    <location>
        <begin position="214"/>
        <end position="235"/>
    </location>
</feature>
<reference evidence="5" key="1">
    <citation type="submission" date="2020-04" db="EMBL/GenBank/DDBJ databases">
        <title>Deep metagenomics examines the oral microbiome during advanced dental caries in children, revealing novel taxa and co-occurrences with host molecules.</title>
        <authorList>
            <person name="Baker J.L."/>
            <person name="Morton J.T."/>
            <person name="Dinis M."/>
            <person name="Alvarez R."/>
            <person name="Tran N.C."/>
            <person name="Knight R."/>
            <person name="Edlund A."/>
        </authorList>
    </citation>
    <scope>NUCLEOTIDE SEQUENCE</scope>
    <source>
        <strain evidence="5">JCVI_34_bin.1</strain>
    </source>
</reference>
<evidence type="ECO:0000313" key="6">
    <source>
        <dbReference type="Proteomes" id="UP000704068"/>
    </source>
</evidence>
<keyword evidence="1" id="KW-0479">Metal-binding</keyword>
<protein>
    <submittedName>
        <fullName evidence="5">4Fe-4S ferredoxin</fullName>
    </submittedName>
</protein>
<dbReference type="SUPFAM" id="SSF52218">
    <property type="entry name" value="Flavoproteins"/>
    <property type="match status" value="1"/>
</dbReference>
<keyword evidence="3" id="KW-0411">Iron-sulfur</keyword>
<evidence type="ECO:0000256" key="3">
    <source>
        <dbReference type="ARBA" id="ARBA00023014"/>
    </source>
</evidence>
<organism evidence="5 6">
    <name type="scientific">Alloprevotella tannerae</name>
    <dbReference type="NCBI Taxonomy" id="76122"/>
    <lineage>
        <taxon>Bacteria</taxon>
        <taxon>Pseudomonadati</taxon>
        <taxon>Bacteroidota</taxon>
        <taxon>Bacteroidia</taxon>
        <taxon>Bacteroidales</taxon>
        <taxon>Prevotellaceae</taxon>
        <taxon>Alloprevotella</taxon>
    </lineage>
</organism>